<dbReference type="Proteomes" id="UP001281410">
    <property type="component" value="Unassembled WGS sequence"/>
</dbReference>
<evidence type="ECO:0000313" key="2">
    <source>
        <dbReference type="EMBL" id="KAK3206568.1"/>
    </source>
</evidence>
<dbReference type="Gene3D" id="3.90.230.10">
    <property type="entry name" value="Creatinase/methionine aminopeptidase superfamily"/>
    <property type="match status" value="1"/>
</dbReference>
<protein>
    <submittedName>
        <fullName evidence="2">Uncharacterized protein</fullName>
    </submittedName>
</protein>
<accession>A0AAE0AAS1</accession>
<dbReference type="InterPro" id="IPR036005">
    <property type="entry name" value="Creatinase/aminopeptidase-like"/>
</dbReference>
<sequence length="198" mass="22979">MNVVYEHIEKMLIGINQIKGLFERFFTLADEYRSIEIVAPRLKRGFEDGDFRMQTQFQDCSGDMGCHIDGFIAVMAHTHVLQDGPVKGRQQTLLLQPTRLLEVALRLNDYLGKRKCCVRCFSWCWWLSIVFSRLRFHEFFESLSTALSQNKDITDAIQKVDAAYDCKIVEGVKQFVFPAPKPELMMSNLKKMKSMQLI</sequence>
<dbReference type="AlphaFoldDB" id="A0AAE0AAS1"/>
<comment type="similarity">
    <text evidence="1">Belongs to the peptidase M24 family.</text>
</comment>
<keyword evidence="3" id="KW-1185">Reference proteome</keyword>
<proteinExistence type="inferred from homology"/>
<dbReference type="InterPro" id="IPR047113">
    <property type="entry name" value="PA2G4/ARX1"/>
</dbReference>
<name>A0AAE0AAS1_9ROSI</name>
<gene>
    <name evidence="2" type="ORF">Dsin_020614</name>
</gene>
<dbReference type="PANTHER" id="PTHR10804">
    <property type="entry name" value="PROTEASE FAMILY M24 METHIONYL AMINOPEPTIDASE, AMINOPEPTIDASE P"/>
    <property type="match status" value="1"/>
</dbReference>
<organism evidence="2 3">
    <name type="scientific">Dipteronia sinensis</name>
    <dbReference type="NCBI Taxonomy" id="43782"/>
    <lineage>
        <taxon>Eukaryota</taxon>
        <taxon>Viridiplantae</taxon>
        <taxon>Streptophyta</taxon>
        <taxon>Embryophyta</taxon>
        <taxon>Tracheophyta</taxon>
        <taxon>Spermatophyta</taxon>
        <taxon>Magnoliopsida</taxon>
        <taxon>eudicotyledons</taxon>
        <taxon>Gunneridae</taxon>
        <taxon>Pentapetalae</taxon>
        <taxon>rosids</taxon>
        <taxon>malvids</taxon>
        <taxon>Sapindales</taxon>
        <taxon>Sapindaceae</taxon>
        <taxon>Hippocastanoideae</taxon>
        <taxon>Acereae</taxon>
        <taxon>Dipteronia</taxon>
    </lineage>
</organism>
<reference evidence="2" key="1">
    <citation type="journal article" date="2023" name="Plant J.">
        <title>Genome sequences and population genomics provide insights into the demographic history, inbreeding, and mutation load of two 'living fossil' tree species of Dipteronia.</title>
        <authorList>
            <person name="Feng Y."/>
            <person name="Comes H.P."/>
            <person name="Chen J."/>
            <person name="Zhu S."/>
            <person name="Lu R."/>
            <person name="Zhang X."/>
            <person name="Li P."/>
            <person name="Qiu J."/>
            <person name="Olsen K.M."/>
            <person name="Qiu Y."/>
        </authorList>
    </citation>
    <scope>NUCLEOTIDE SEQUENCE</scope>
    <source>
        <strain evidence="2">NBL</strain>
    </source>
</reference>
<evidence type="ECO:0000256" key="1">
    <source>
        <dbReference type="ARBA" id="ARBA00007319"/>
    </source>
</evidence>
<dbReference type="EMBL" id="JANJYJ010000006">
    <property type="protein sequence ID" value="KAK3206568.1"/>
    <property type="molecule type" value="Genomic_DNA"/>
</dbReference>
<comment type="caution">
    <text evidence="2">The sequence shown here is derived from an EMBL/GenBank/DDBJ whole genome shotgun (WGS) entry which is preliminary data.</text>
</comment>
<evidence type="ECO:0000313" key="3">
    <source>
        <dbReference type="Proteomes" id="UP001281410"/>
    </source>
</evidence>
<dbReference type="PANTHER" id="PTHR10804:SF11">
    <property type="entry name" value="PROLIFERATION-ASSOCIATED PROTEIN 2G4"/>
    <property type="match status" value="1"/>
</dbReference>